<comment type="cofactor">
    <cofactor evidence="2">
        <name>K(+)</name>
        <dbReference type="ChEBI" id="CHEBI:29103"/>
    </cofactor>
</comment>
<dbReference type="UniPathway" id="UPA00241">
    <property type="reaction ID" value="UER00352"/>
</dbReference>
<feature type="binding site" evidence="16">
    <location>
        <position position="171"/>
    </location>
    <ligand>
        <name>substrate</name>
    </ligand>
</feature>
<dbReference type="NCBIfam" id="TIGR00671">
    <property type="entry name" value="baf"/>
    <property type="match status" value="1"/>
</dbReference>
<comment type="function">
    <text evidence="16">Catalyzes the phosphorylation of pantothenate (Pan), the first step in CoA biosynthesis.</text>
</comment>
<dbReference type="GO" id="GO:0005737">
    <property type="term" value="C:cytoplasm"/>
    <property type="evidence" value="ECO:0007669"/>
    <property type="project" value="UniProtKB-SubCell"/>
</dbReference>
<dbReference type="SUPFAM" id="SSF53067">
    <property type="entry name" value="Actin-like ATPase domain"/>
    <property type="match status" value="2"/>
</dbReference>
<reference evidence="17 18" key="1">
    <citation type="journal article" date="2016" name="Int. J. Syst. Evol. Microbiol.">
        <title>Chitinibacter fontanus sp. nov., isolated from a spring.</title>
        <authorList>
            <person name="Sheu S.Y."/>
            <person name="Li Y.S."/>
            <person name="Young C.C."/>
            <person name="Chen W.M."/>
        </authorList>
    </citation>
    <scope>NUCLEOTIDE SEQUENCE [LARGE SCALE GENOMIC DNA]</scope>
    <source>
        <strain evidence="17 18">STM-7</strain>
    </source>
</reference>
<evidence type="ECO:0000256" key="9">
    <source>
        <dbReference type="ARBA" id="ARBA00022741"/>
    </source>
</evidence>
<evidence type="ECO:0000256" key="3">
    <source>
        <dbReference type="ARBA" id="ARBA00004496"/>
    </source>
</evidence>
<evidence type="ECO:0000256" key="7">
    <source>
        <dbReference type="ARBA" id="ARBA00022490"/>
    </source>
</evidence>
<dbReference type="EC" id="2.7.1.33" evidence="6 16"/>
<evidence type="ECO:0000256" key="2">
    <source>
        <dbReference type="ARBA" id="ARBA00001958"/>
    </source>
</evidence>
<comment type="subcellular location">
    <subcellularLocation>
        <location evidence="3 16">Cytoplasm</location>
    </subcellularLocation>
</comment>
<dbReference type="GO" id="GO:0015937">
    <property type="term" value="P:coenzyme A biosynthetic process"/>
    <property type="evidence" value="ECO:0007669"/>
    <property type="project" value="UniProtKB-UniRule"/>
</dbReference>
<keyword evidence="12 16" id="KW-0630">Potassium</keyword>
<evidence type="ECO:0000313" key="18">
    <source>
        <dbReference type="Proteomes" id="UP000510822"/>
    </source>
</evidence>
<organism evidence="17 18">
    <name type="scientific">Chitinibacter fontanus</name>
    <dbReference type="NCBI Taxonomy" id="1737446"/>
    <lineage>
        <taxon>Bacteria</taxon>
        <taxon>Pseudomonadati</taxon>
        <taxon>Pseudomonadota</taxon>
        <taxon>Betaproteobacteria</taxon>
        <taxon>Neisseriales</taxon>
        <taxon>Chitinibacteraceae</taxon>
        <taxon>Chitinibacter</taxon>
    </lineage>
</organism>
<evidence type="ECO:0000256" key="11">
    <source>
        <dbReference type="ARBA" id="ARBA00022840"/>
    </source>
</evidence>
<comment type="catalytic activity">
    <reaction evidence="1 16">
        <text>(R)-pantothenate + ATP = (R)-4'-phosphopantothenate + ADP + H(+)</text>
        <dbReference type="Rhea" id="RHEA:16373"/>
        <dbReference type="ChEBI" id="CHEBI:10986"/>
        <dbReference type="ChEBI" id="CHEBI:15378"/>
        <dbReference type="ChEBI" id="CHEBI:29032"/>
        <dbReference type="ChEBI" id="CHEBI:30616"/>
        <dbReference type="ChEBI" id="CHEBI:456216"/>
        <dbReference type="EC" id="2.7.1.33"/>
    </reaction>
</comment>
<dbReference type="AlphaFoldDB" id="A0A7D5V8I0"/>
<evidence type="ECO:0000256" key="1">
    <source>
        <dbReference type="ARBA" id="ARBA00001206"/>
    </source>
</evidence>
<feature type="binding site" evidence="16">
    <location>
        <position position="88"/>
    </location>
    <ligand>
        <name>substrate</name>
    </ligand>
</feature>
<protein>
    <recommendedName>
        <fullName evidence="15 16">Type III pantothenate kinase</fullName>
        <ecNumber evidence="6 16">2.7.1.33</ecNumber>
    </recommendedName>
    <alternativeName>
        <fullName evidence="16">PanK-III</fullName>
    </alternativeName>
    <alternativeName>
        <fullName evidence="16">Pantothenic acid kinase</fullName>
    </alternativeName>
</protein>
<evidence type="ECO:0000256" key="4">
    <source>
        <dbReference type="ARBA" id="ARBA00005225"/>
    </source>
</evidence>
<gene>
    <name evidence="16" type="primary">coaX</name>
    <name evidence="17" type="ORF">HZU75_03450</name>
</gene>
<name>A0A7D5V8I0_9NEIS</name>
<dbReference type="InterPro" id="IPR043129">
    <property type="entry name" value="ATPase_NBD"/>
</dbReference>
<comment type="cofactor">
    <cofactor evidence="16">
        <name>NH4(+)</name>
        <dbReference type="ChEBI" id="CHEBI:28938"/>
    </cofactor>
    <cofactor evidence="16">
        <name>K(+)</name>
        <dbReference type="ChEBI" id="CHEBI:29103"/>
    </cofactor>
    <text evidence="16">A monovalent cation. Ammonium or potassium.</text>
</comment>
<keyword evidence="9 16" id="KW-0547">Nucleotide-binding</keyword>
<keyword evidence="18" id="KW-1185">Reference proteome</keyword>
<evidence type="ECO:0000256" key="14">
    <source>
        <dbReference type="ARBA" id="ARBA00038036"/>
    </source>
</evidence>
<evidence type="ECO:0000256" key="15">
    <source>
        <dbReference type="ARBA" id="ARBA00040883"/>
    </source>
</evidence>
<evidence type="ECO:0000256" key="5">
    <source>
        <dbReference type="ARBA" id="ARBA00011738"/>
    </source>
</evidence>
<keyword evidence="8 16" id="KW-0808">Transferase</keyword>
<dbReference type="PANTHER" id="PTHR34265">
    <property type="entry name" value="TYPE III PANTOTHENATE KINASE"/>
    <property type="match status" value="1"/>
</dbReference>
<keyword evidence="13 16" id="KW-0173">Coenzyme A biosynthesis</keyword>
<feature type="binding site" evidence="16">
    <location>
        <position position="121"/>
    </location>
    <ligand>
        <name>ATP</name>
        <dbReference type="ChEBI" id="CHEBI:30616"/>
    </ligand>
</feature>
<keyword evidence="7 16" id="KW-0963">Cytoplasm</keyword>
<dbReference type="KEGG" id="cfon:HZU75_03450"/>
<feature type="binding site" evidence="16">
    <location>
        <begin position="95"/>
        <end position="98"/>
    </location>
    <ligand>
        <name>substrate</name>
    </ligand>
</feature>
<dbReference type="Pfam" id="PF03309">
    <property type="entry name" value="Pan_kinase"/>
    <property type="match status" value="1"/>
</dbReference>
<dbReference type="EMBL" id="CP058952">
    <property type="protein sequence ID" value="QLI80658.1"/>
    <property type="molecule type" value="Genomic_DNA"/>
</dbReference>
<dbReference type="GO" id="GO:0005524">
    <property type="term" value="F:ATP binding"/>
    <property type="evidence" value="ECO:0007669"/>
    <property type="project" value="UniProtKB-UniRule"/>
</dbReference>
<dbReference type="Proteomes" id="UP000510822">
    <property type="component" value="Chromosome"/>
</dbReference>
<dbReference type="CDD" id="cd24015">
    <property type="entry name" value="ASKHA_NBD_PanK-III"/>
    <property type="match status" value="1"/>
</dbReference>
<dbReference type="Gene3D" id="3.30.420.40">
    <property type="match status" value="2"/>
</dbReference>
<evidence type="ECO:0000256" key="8">
    <source>
        <dbReference type="ARBA" id="ARBA00022679"/>
    </source>
</evidence>
<keyword evidence="11 16" id="KW-0067">ATP-binding</keyword>
<dbReference type="InterPro" id="IPR004619">
    <property type="entry name" value="Type_III_PanK"/>
</dbReference>
<dbReference type="RefSeq" id="WP_180307798.1">
    <property type="nucleotide sequence ID" value="NZ_CP058952.1"/>
</dbReference>
<feature type="binding site" evidence="16">
    <location>
        <begin position="9"/>
        <end position="16"/>
    </location>
    <ligand>
        <name>ATP</name>
        <dbReference type="ChEBI" id="CHEBI:30616"/>
    </ligand>
</feature>
<dbReference type="GO" id="GO:0004594">
    <property type="term" value="F:pantothenate kinase activity"/>
    <property type="evidence" value="ECO:0007669"/>
    <property type="project" value="UniProtKB-UniRule"/>
</dbReference>
<evidence type="ECO:0000256" key="12">
    <source>
        <dbReference type="ARBA" id="ARBA00022958"/>
    </source>
</evidence>
<comment type="similarity">
    <text evidence="14 16">Belongs to the type III pantothenate kinase family.</text>
</comment>
<proteinExistence type="inferred from homology"/>
<comment type="caution">
    <text evidence="16">Lacks conserved residue(s) required for the propagation of feature annotation.</text>
</comment>
<comment type="pathway">
    <text evidence="4 16">Cofactor biosynthesis; coenzyme A biosynthesis; CoA from (R)-pantothenate: step 1/5.</text>
</comment>
<evidence type="ECO:0000256" key="10">
    <source>
        <dbReference type="ARBA" id="ARBA00022777"/>
    </source>
</evidence>
<evidence type="ECO:0000256" key="13">
    <source>
        <dbReference type="ARBA" id="ARBA00022993"/>
    </source>
</evidence>
<dbReference type="HAMAP" id="MF_01274">
    <property type="entry name" value="Pantothen_kinase_3"/>
    <property type="match status" value="1"/>
</dbReference>
<evidence type="ECO:0000313" key="17">
    <source>
        <dbReference type="EMBL" id="QLI80658.1"/>
    </source>
</evidence>
<accession>A0A7D5V8I0</accession>
<evidence type="ECO:0000256" key="6">
    <source>
        <dbReference type="ARBA" id="ARBA00012102"/>
    </source>
</evidence>
<dbReference type="PANTHER" id="PTHR34265:SF1">
    <property type="entry name" value="TYPE III PANTOTHENATE KINASE"/>
    <property type="match status" value="1"/>
</dbReference>
<evidence type="ECO:0000256" key="16">
    <source>
        <dbReference type="HAMAP-Rule" id="MF_01274"/>
    </source>
</evidence>
<keyword evidence="10 16" id="KW-0418">Kinase</keyword>
<sequence length="246" mass="26108">MMQQALLLDLGNTRLKWRLGMGAVHSAADLASFDQACAAIAKPAAILACVVGDEDRFAAICALCQAHWQMPIQRLQVSHHALGVTNHYWPLSQQGCDRWAAVLGAKHHFPTQNLLIVSAGTALVVDTLSRDGHFLGGTISPGLGLMKASLQQATAKLPLAQGQYQAFPSNTHDAIETGCLRAITGIISQANQIAAFEGIPIERIILFGGDAAQIQAQLNVPAQTVDNLVLDGLYALHCAAEGAFTQ</sequence>
<feature type="active site" description="Proton acceptor" evidence="16">
    <location>
        <position position="97"/>
    </location>
</feature>
<comment type="subunit">
    <text evidence="5 16">Homodimer.</text>
</comment>